<dbReference type="Gramene" id="OE9A036888T1">
    <property type="protein sequence ID" value="OE9A036888C1"/>
    <property type="gene ID" value="OE9A036888"/>
</dbReference>
<evidence type="ECO:0000313" key="1">
    <source>
        <dbReference type="EMBL" id="CAA3026468.1"/>
    </source>
</evidence>
<reference evidence="1 2" key="1">
    <citation type="submission" date="2019-12" db="EMBL/GenBank/DDBJ databases">
        <authorList>
            <person name="Alioto T."/>
            <person name="Alioto T."/>
            <person name="Gomez Garrido J."/>
        </authorList>
    </citation>
    <scope>NUCLEOTIDE SEQUENCE [LARGE SCALE GENOMIC DNA]</scope>
</reference>
<gene>
    <name evidence="1" type="ORF">OLEA9_A036888</name>
</gene>
<accession>A0A8S0V8J7</accession>
<dbReference type="AlphaFoldDB" id="A0A8S0V8J7"/>
<sequence>MLEVVHQISIYIHRFHNQDLFQQGWYQIKTTMSWEDGDYGSLVTPARVIQYEASEDVNGVWRIDDTDNSFSTQPLRIRYARQDILLSMMVSFNLPLSKFEHPSTSAVILKFELMYAPVLEKSRYNRNVCMLKSGVSSAPLEFPSDSGADEDAIVGETDKSKHDMLVKELSSLKSYKSLAWLSISQLT</sequence>
<dbReference type="Proteomes" id="UP000594638">
    <property type="component" value="Unassembled WGS sequence"/>
</dbReference>
<proteinExistence type="predicted"/>
<dbReference type="EMBL" id="CACTIH010009161">
    <property type="protein sequence ID" value="CAA3026468.1"/>
    <property type="molecule type" value="Genomic_DNA"/>
</dbReference>
<name>A0A8S0V8J7_OLEEU</name>
<organism evidence="1 2">
    <name type="scientific">Olea europaea subsp. europaea</name>
    <dbReference type="NCBI Taxonomy" id="158383"/>
    <lineage>
        <taxon>Eukaryota</taxon>
        <taxon>Viridiplantae</taxon>
        <taxon>Streptophyta</taxon>
        <taxon>Embryophyta</taxon>
        <taxon>Tracheophyta</taxon>
        <taxon>Spermatophyta</taxon>
        <taxon>Magnoliopsida</taxon>
        <taxon>eudicotyledons</taxon>
        <taxon>Gunneridae</taxon>
        <taxon>Pentapetalae</taxon>
        <taxon>asterids</taxon>
        <taxon>lamiids</taxon>
        <taxon>Lamiales</taxon>
        <taxon>Oleaceae</taxon>
        <taxon>Oleeae</taxon>
        <taxon>Olea</taxon>
    </lineage>
</organism>
<keyword evidence="2" id="KW-1185">Reference proteome</keyword>
<protein>
    <submittedName>
        <fullName evidence="1">GATA transcription factor 25</fullName>
    </submittedName>
</protein>
<dbReference type="OrthoDB" id="273452at2759"/>
<evidence type="ECO:0000313" key="2">
    <source>
        <dbReference type="Proteomes" id="UP000594638"/>
    </source>
</evidence>
<comment type="caution">
    <text evidence="1">The sequence shown here is derived from an EMBL/GenBank/DDBJ whole genome shotgun (WGS) entry which is preliminary data.</text>
</comment>